<protein>
    <submittedName>
        <fullName evidence="3">Uncharacterized protein</fullName>
    </submittedName>
</protein>
<dbReference type="AlphaFoldDB" id="A0A5K8ACF4"/>
<evidence type="ECO:0000313" key="3">
    <source>
        <dbReference type="EMBL" id="BBO90148.1"/>
    </source>
</evidence>
<organism evidence="3 4">
    <name type="scientific">Desulfosarcina ovata subsp. ovata</name>
    <dbReference type="NCBI Taxonomy" id="2752305"/>
    <lineage>
        <taxon>Bacteria</taxon>
        <taxon>Pseudomonadati</taxon>
        <taxon>Thermodesulfobacteriota</taxon>
        <taxon>Desulfobacteria</taxon>
        <taxon>Desulfobacterales</taxon>
        <taxon>Desulfosarcinaceae</taxon>
        <taxon>Desulfosarcina</taxon>
    </lineage>
</organism>
<name>A0A5K8ACF4_9BACT</name>
<dbReference type="RefSeq" id="WP_155311233.1">
    <property type="nucleotide sequence ID" value="NZ_AP021879.1"/>
</dbReference>
<dbReference type="EMBL" id="AP021879">
    <property type="protein sequence ID" value="BBO90148.1"/>
    <property type="molecule type" value="Genomic_DNA"/>
</dbReference>
<keyword evidence="2" id="KW-0472">Membrane</keyword>
<reference evidence="3 4" key="1">
    <citation type="submission" date="2019-11" db="EMBL/GenBank/DDBJ databases">
        <title>Comparative genomics of hydrocarbon-degrading Desulfosarcina strains.</title>
        <authorList>
            <person name="Watanabe M."/>
            <person name="Kojima H."/>
            <person name="Fukui M."/>
        </authorList>
    </citation>
    <scope>NUCLEOTIDE SEQUENCE [LARGE SCALE GENOMIC DNA]</scope>
    <source>
        <strain evidence="4">oXyS1</strain>
    </source>
</reference>
<feature type="transmembrane region" description="Helical" evidence="2">
    <location>
        <begin position="69"/>
        <end position="86"/>
    </location>
</feature>
<proteinExistence type="predicted"/>
<evidence type="ECO:0000256" key="2">
    <source>
        <dbReference type="SAM" id="Phobius"/>
    </source>
</evidence>
<keyword evidence="2" id="KW-1133">Transmembrane helix</keyword>
<gene>
    <name evidence="3" type="ORF">DSCOOX_33280</name>
</gene>
<evidence type="ECO:0000313" key="4">
    <source>
        <dbReference type="Proteomes" id="UP000422108"/>
    </source>
</evidence>
<sequence>MERRIGIDRRQVHMFFANERRTGPHDRRGADARRQERARQIKKIDTIRSYKEKTRNASGVSPVSSSRRMVYVGVALLIILVIVLFAT</sequence>
<keyword evidence="2" id="KW-0812">Transmembrane</keyword>
<accession>A0A5K8ACF4</accession>
<feature type="region of interest" description="Disordered" evidence="1">
    <location>
        <begin position="18"/>
        <end position="48"/>
    </location>
</feature>
<keyword evidence="4" id="KW-1185">Reference proteome</keyword>
<evidence type="ECO:0000256" key="1">
    <source>
        <dbReference type="SAM" id="MobiDB-lite"/>
    </source>
</evidence>
<dbReference type="Proteomes" id="UP000422108">
    <property type="component" value="Chromosome"/>
</dbReference>